<keyword evidence="5" id="KW-1185">Reference proteome</keyword>
<reference evidence="4" key="1">
    <citation type="submission" date="2023-04" db="EMBL/GenBank/DDBJ databases">
        <title>Comparative genomic analysis of Cohnella hashimotonis sp. nov., isolated from the International Space Station.</title>
        <authorList>
            <person name="Venkateswaran K."/>
            <person name="Simpson A."/>
        </authorList>
    </citation>
    <scope>NUCLEOTIDE SEQUENCE</scope>
    <source>
        <strain evidence="4">F6_2S_P_1</strain>
    </source>
</reference>
<evidence type="ECO:0000313" key="5">
    <source>
        <dbReference type="Proteomes" id="UP001161691"/>
    </source>
</evidence>
<keyword evidence="2" id="KW-0472">Membrane</keyword>
<dbReference type="RefSeq" id="WP_282909556.1">
    <property type="nucleotide sequence ID" value="NZ_JAGRPV010000001.1"/>
</dbReference>
<evidence type="ECO:0000259" key="3">
    <source>
        <dbReference type="PROSITE" id="PS51677"/>
    </source>
</evidence>
<organism evidence="4 5">
    <name type="scientific">Cohnella hashimotonis</name>
    <dbReference type="NCBI Taxonomy" id="2826895"/>
    <lineage>
        <taxon>Bacteria</taxon>
        <taxon>Bacillati</taxon>
        <taxon>Bacillota</taxon>
        <taxon>Bacilli</taxon>
        <taxon>Bacillales</taxon>
        <taxon>Paenibacillaceae</taxon>
        <taxon>Cohnella</taxon>
    </lineage>
</organism>
<sequence length="497" mass="55813">MDVILWWGFYFWTFYAFLPGFISRMFGFRVFSKGVAEREIALTFDDGPHPVYTPRLLDLLKAHGAHATFFVVGAHAEKHPDIVRRMHEEGHDIGIHNYVHRSNWIMGPVSVRRHVVRTGDIVEHITGMRPRYYRPPWGIVNVFDFIGRGKPQIVLWTALFGDWKLKVGAERLYGKIRRKLQPGAVLLLHDCGDTFGADPDAPANTIEAVGRILEDGKREGLRFVGIGELMRTTELNKERAKAGSRGWNAAPAEGIVSSGSAQSAEAHKPGPFKRVLVAAWMLWEDVFGWLFRLRPIGDGKSFHYRIIRYGGPTLTLEDGGRIAKGDRVMELHFVNKMMLDIGMSSRSEMQIAIRVIQSVKKTLPAAAKELRTIPGGDNVKALYGISMINRGSEGLGFETFALQKGVFAWFTNRYLRMLTAIIHPQGRTRVKAHGERMEPRMLIMPRMKLMQWEKGSYSPARERASKAEIEQGMAAVGAAGYEDANSRPGSEGTGDRA</sequence>
<dbReference type="Proteomes" id="UP001161691">
    <property type="component" value="Unassembled WGS sequence"/>
</dbReference>
<dbReference type="InterPro" id="IPR002509">
    <property type="entry name" value="NODB_dom"/>
</dbReference>
<protein>
    <submittedName>
        <fullName evidence="4">Polysaccharide deacetylase family protein</fullName>
    </submittedName>
</protein>
<proteinExistence type="predicted"/>
<evidence type="ECO:0000313" key="4">
    <source>
        <dbReference type="EMBL" id="MDI4646732.1"/>
    </source>
</evidence>
<dbReference type="PANTHER" id="PTHR10587:SF137">
    <property type="entry name" value="4-DEOXY-4-FORMAMIDO-L-ARABINOSE-PHOSPHOUNDECAPRENOL DEFORMYLASE ARND-RELATED"/>
    <property type="match status" value="1"/>
</dbReference>
<dbReference type="Pfam" id="PF22790">
    <property type="entry name" value="YkoP"/>
    <property type="match status" value="1"/>
</dbReference>
<comment type="caution">
    <text evidence="4">The sequence shown here is derived from an EMBL/GenBank/DDBJ whole genome shotgun (WGS) entry which is preliminary data.</text>
</comment>
<dbReference type="InterPro" id="IPR050248">
    <property type="entry name" value="Polysacc_deacetylase_ArnD"/>
</dbReference>
<dbReference type="Pfam" id="PF01522">
    <property type="entry name" value="Polysacc_deac_1"/>
    <property type="match status" value="1"/>
</dbReference>
<dbReference type="InterPro" id="IPR011330">
    <property type="entry name" value="Glyco_hydro/deAcase_b/a-brl"/>
</dbReference>
<dbReference type="InterPro" id="IPR054467">
    <property type="entry name" value="YkoP-like_dom"/>
</dbReference>
<dbReference type="Gene3D" id="3.20.20.370">
    <property type="entry name" value="Glycoside hydrolase/deacetylase"/>
    <property type="match status" value="1"/>
</dbReference>
<feature type="transmembrane region" description="Helical" evidence="2">
    <location>
        <begin position="6"/>
        <end position="23"/>
    </location>
</feature>
<feature type="region of interest" description="Disordered" evidence="1">
    <location>
        <begin position="478"/>
        <end position="497"/>
    </location>
</feature>
<feature type="domain" description="NodB homology" evidence="3">
    <location>
        <begin position="38"/>
        <end position="224"/>
    </location>
</feature>
<accession>A0ABT6TIR6</accession>
<dbReference type="SUPFAM" id="SSF88713">
    <property type="entry name" value="Glycoside hydrolase/deacetylase"/>
    <property type="match status" value="1"/>
</dbReference>
<dbReference type="PROSITE" id="PS51677">
    <property type="entry name" value="NODB"/>
    <property type="match status" value="1"/>
</dbReference>
<evidence type="ECO:0000256" key="2">
    <source>
        <dbReference type="SAM" id="Phobius"/>
    </source>
</evidence>
<name>A0ABT6TIR6_9BACL</name>
<keyword evidence="2" id="KW-1133">Transmembrane helix</keyword>
<dbReference type="CDD" id="cd10959">
    <property type="entry name" value="CE4_NodB_like_3"/>
    <property type="match status" value="1"/>
</dbReference>
<dbReference type="EMBL" id="JAGRPV010000001">
    <property type="protein sequence ID" value="MDI4646732.1"/>
    <property type="molecule type" value="Genomic_DNA"/>
</dbReference>
<gene>
    <name evidence="4" type="ORF">KB449_17275</name>
</gene>
<evidence type="ECO:0000256" key="1">
    <source>
        <dbReference type="SAM" id="MobiDB-lite"/>
    </source>
</evidence>
<dbReference type="PANTHER" id="PTHR10587">
    <property type="entry name" value="GLYCOSYL TRANSFERASE-RELATED"/>
    <property type="match status" value="1"/>
</dbReference>
<keyword evidence="2" id="KW-0812">Transmembrane</keyword>